<dbReference type="InterPro" id="IPR004158">
    <property type="entry name" value="DUF247_pln"/>
</dbReference>
<evidence type="ECO:0000313" key="3">
    <source>
        <dbReference type="Proteomes" id="UP001497457"/>
    </source>
</evidence>
<dbReference type="EMBL" id="OZ075133">
    <property type="protein sequence ID" value="CAL4985947.1"/>
    <property type="molecule type" value="Genomic_DNA"/>
</dbReference>
<keyword evidence="1" id="KW-0812">Transmembrane</keyword>
<evidence type="ECO:0000313" key="2">
    <source>
        <dbReference type="EMBL" id="CAL4985947.1"/>
    </source>
</evidence>
<dbReference type="PANTHER" id="PTHR31549:SF233">
    <property type="match status" value="1"/>
</dbReference>
<name>A0ABC9ASA9_9POAL</name>
<keyword evidence="1" id="KW-1133">Transmembrane helix</keyword>
<dbReference type="Proteomes" id="UP001497457">
    <property type="component" value="Chromosome 23rd"/>
</dbReference>
<evidence type="ECO:0000256" key="1">
    <source>
        <dbReference type="SAM" id="Phobius"/>
    </source>
</evidence>
<reference evidence="2 3" key="2">
    <citation type="submission" date="2024-10" db="EMBL/GenBank/DDBJ databases">
        <authorList>
            <person name="Ryan C."/>
        </authorList>
    </citation>
    <scope>NUCLEOTIDE SEQUENCE [LARGE SCALE GENOMIC DNA]</scope>
</reference>
<protein>
    <submittedName>
        <fullName evidence="2">Uncharacterized protein</fullName>
    </submittedName>
</protein>
<keyword evidence="1" id="KW-0472">Membrane</keyword>
<organism evidence="2 3">
    <name type="scientific">Urochloa decumbens</name>
    <dbReference type="NCBI Taxonomy" id="240449"/>
    <lineage>
        <taxon>Eukaryota</taxon>
        <taxon>Viridiplantae</taxon>
        <taxon>Streptophyta</taxon>
        <taxon>Embryophyta</taxon>
        <taxon>Tracheophyta</taxon>
        <taxon>Spermatophyta</taxon>
        <taxon>Magnoliopsida</taxon>
        <taxon>Liliopsida</taxon>
        <taxon>Poales</taxon>
        <taxon>Poaceae</taxon>
        <taxon>PACMAD clade</taxon>
        <taxon>Panicoideae</taxon>
        <taxon>Panicodae</taxon>
        <taxon>Paniceae</taxon>
        <taxon>Melinidinae</taxon>
        <taxon>Urochloa</taxon>
    </lineage>
</organism>
<dbReference type="PANTHER" id="PTHR31549">
    <property type="entry name" value="PROTEIN, PUTATIVE (DUF247)-RELATED-RELATED"/>
    <property type="match status" value="1"/>
</dbReference>
<dbReference type="Pfam" id="PF03140">
    <property type="entry name" value="DUF247"/>
    <property type="match status" value="1"/>
</dbReference>
<feature type="transmembrane region" description="Helical" evidence="1">
    <location>
        <begin position="470"/>
        <end position="490"/>
    </location>
</feature>
<keyword evidence="3" id="KW-1185">Reference proteome</keyword>
<accession>A0ABC9ASA9</accession>
<dbReference type="AlphaFoldDB" id="A0ABC9ASA9"/>
<gene>
    <name evidence="2" type="ORF">URODEC1_LOCUS58173</name>
</gene>
<reference evidence="3" key="1">
    <citation type="submission" date="2024-06" db="EMBL/GenBank/DDBJ databases">
        <authorList>
            <person name="Ryan C."/>
        </authorList>
    </citation>
    <scope>NUCLEOTIDE SEQUENCE [LARGE SCALE GENOMIC DNA]</scope>
</reference>
<proteinExistence type="predicted"/>
<sequence>MVGSGQRGGVPLAAMPNMIMEPEVWAPANPVECNEIFGRFLQTSIPTSSSSTGGQLVKYPAATQNNLIEKTVAQEFEEAAREFKVDIDLMKMKINRYPPSLRAFDEWYTVPRMVAIGPYHHVRLRDQPKQVEKVKHVAAHHCIRESGHSIEEVYAAITSAAHNGRRLYDKDVMARIGDDDFLTMMFYDACFLVQYMLWCTHGAVEMDASLRSFFDFNRKVLRHDLMLFENQLPWLVVEAVMRFRPVDLADFISDWRDYLQDRKVLQEKPVVLDDSYKPPHLLGLLRFYMVGRSTTKLQTRAKLDSIRVSVSAIELAEIGITLTAAKDTIELIHMGVNKRGILSAELSLVPLSLDDERASFLFNMAALELCTTSNFLASEDEDSAVCSYLLLLSMLVHREEDVQELRTKHLLQGGAGLINKDALDFFTRLQSLPLRGSCYVRVMVEIEKYKVGRRMRTKVHAFLYKNKRTILTVISIIGVLVSILGTLASLKAHSKL</sequence>